<dbReference type="AlphaFoldDB" id="A0A0M3JYY8"/>
<organism evidence="4">
    <name type="scientific">Anisakis simplex</name>
    <name type="common">Herring worm</name>
    <dbReference type="NCBI Taxonomy" id="6269"/>
    <lineage>
        <taxon>Eukaryota</taxon>
        <taxon>Metazoa</taxon>
        <taxon>Ecdysozoa</taxon>
        <taxon>Nematoda</taxon>
        <taxon>Chromadorea</taxon>
        <taxon>Rhabditida</taxon>
        <taxon>Spirurina</taxon>
        <taxon>Ascaridomorpha</taxon>
        <taxon>Ascaridoidea</taxon>
        <taxon>Anisakidae</taxon>
        <taxon>Anisakis</taxon>
        <taxon>Anisakis simplex complex</taxon>
    </lineage>
</organism>
<reference evidence="4" key="1">
    <citation type="submission" date="2017-02" db="UniProtKB">
        <authorList>
            <consortium name="WormBaseParasite"/>
        </authorList>
    </citation>
    <scope>IDENTIFICATION</scope>
</reference>
<feature type="compositionally biased region" description="Low complexity" evidence="1">
    <location>
        <begin position="49"/>
        <end position="59"/>
    </location>
</feature>
<evidence type="ECO:0000256" key="1">
    <source>
        <dbReference type="SAM" id="MobiDB-lite"/>
    </source>
</evidence>
<feature type="compositionally biased region" description="Polar residues" evidence="1">
    <location>
        <begin position="1"/>
        <end position="12"/>
    </location>
</feature>
<sequence length="138" mass="15308">MQQDSLSKQNGSKRPETVGAAFAKKTIANDHLDQSLQESPSLRNEDRSSVSTSSTTSSSSFMYDARMLRSYYIGATTSKLAENFVHEPTSFRLYHAIGESVEESVTKMGNGLSEAISPQIHLHIVYKTSNGNFWYSFA</sequence>
<keyword evidence="3" id="KW-1185">Reference proteome</keyword>
<feature type="region of interest" description="Disordered" evidence="1">
    <location>
        <begin position="1"/>
        <end position="59"/>
    </location>
</feature>
<dbReference type="Proteomes" id="UP000267096">
    <property type="component" value="Unassembled WGS sequence"/>
</dbReference>
<dbReference type="EMBL" id="UYRR01031316">
    <property type="protein sequence ID" value="VDK48971.1"/>
    <property type="molecule type" value="Genomic_DNA"/>
</dbReference>
<gene>
    <name evidence="2" type="ORF">ASIM_LOCUS13113</name>
</gene>
<reference evidence="2 3" key="2">
    <citation type="submission" date="2018-11" db="EMBL/GenBank/DDBJ databases">
        <authorList>
            <consortium name="Pathogen Informatics"/>
        </authorList>
    </citation>
    <scope>NUCLEOTIDE SEQUENCE [LARGE SCALE GENOMIC DNA]</scope>
</reference>
<name>A0A0M3JYY8_ANISI</name>
<dbReference type="OrthoDB" id="5836476at2759"/>
<protein>
    <submittedName>
        <fullName evidence="4">ATG11 domain-containing protein</fullName>
    </submittedName>
</protein>
<proteinExistence type="predicted"/>
<evidence type="ECO:0000313" key="2">
    <source>
        <dbReference type="EMBL" id="VDK48971.1"/>
    </source>
</evidence>
<dbReference type="WBParaSite" id="ASIM_0001368501-mRNA-1">
    <property type="protein sequence ID" value="ASIM_0001368501-mRNA-1"/>
    <property type="gene ID" value="ASIM_0001368501"/>
</dbReference>
<evidence type="ECO:0000313" key="3">
    <source>
        <dbReference type="Proteomes" id="UP000267096"/>
    </source>
</evidence>
<accession>A0A0M3JYY8</accession>
<evidence type="ECO:0000313" key="4">
    <source>
        <dbReference type="WBParaSite" id="ASIM_0001368501-mRNA-1"/>
    </source>
</evidence>